<dbReference type="PROSITE" id="PS00108">
    <property type="entry name" value="PROTEIN_KINASE_ST"/>
    <property type="match status" value="1"/>
</dbReference>
<feature type="domain" description="Protein kinase" evidence="4">
    <location>
        <begin position="124"/>
        <end position="398"/>
    </location>
</feature>
<feature type="compositionally biased region" description="Basic and acidic residues" evidence="3">
    <location>
        <begin position="74"/>
        <end position="89"/>
    </location>
</feature>
<evidence type="ECO:0000256" key="3">
    <source>
        <dbReference type="SAM" id="MobiDB-lite"/>
    </source>
</evidence>
<dbReference type="InterPro" id="IPR008271">
    <property type="entry name" value="Ser/Thr_kinase_AS"/>
</dbReference>
<dbReference type="SUPFAM" id="SSF56112">
    <property type="entry name" value="Protein kinase-like (PK-like)"/>
    <property type="match status" value="1"/>
</dbReference>
<comment type="caution">
    <text evidence="5">The sequence shown here is derived from an EMBL/GenBank/DDBJ whole genome shotgun (WGS) entry which is preliminary data.</text>
</comment>
<protein>
    <submittedName>
        <fullName evidence="5">Pig-1 protein</fullName>
    </submittedName>
</protein>
<evidence type="ECO:0000256" key="1">
    <source>
        <dbReference type="ARBA" id="ARBA00022741"/>
    </source>
</evidence>
<dbReference type="PANTHER" id="PTHR24346:SF75">
    <property type="entry name" value="AURORA KINASE"/>
    <property type="match status" value="1"/>
</dbReference>
<evidence type="ECO:0000256" key="2">
    <source>
        <dbReference type="ARBA" id="ARBA00022840"/>
    </source>
</evidence>
<dbReference type="InterPro" id="IPR011009">
    <property type="entry name" value="Kinase-like_dom_sf"/>
</dbReference>
<feature type="compositionally biased region" description="Basic and acidic residues" evidence="3">
    <location>
        <begin position="13"/>
        <end position="22"/>
    </location>
</feature>
<dbReference type="EMBL" id="CAJNIZ010018557">
    <property type="protein sequence ID" value="CAE7411955.1"/>
    <property type="molecule type" value="Genomic_DNA"/>
</dbReference>
<name>A0A812QYW3_SYMPI</name>
<dbReference type="OrthoDB" id="4062651at2759"/>
<proteinExistence type="predicted"/>
<keyword evidence="1" id="KW-0547">Nucleotide-binding</keyword>
<dbReference type="GO" id="GO:0005737">
    <property type="term" value="C:cytoplasm"/>
    <property type="evidence" value="ECO:0007669"/>
    <property type="project" value="TreeGrafter"/>
</dbReference>
<dbReference type="SMART" id="SM00220">
    <property type="entry name" value="S_TKc"/>
    <property type="match status" value="1"/>
</dbReference>
<dbReference type="PROSITE" id="PS50011">
    <property type="entry name" value="PROTEIN_KINASE_DOM"/>
    <property type="match status" value="1"/>
</dbReference>
<dbReference type="GO" id="GO:0005524">
    <property type="term" value="F:ATP binding"/>
    <property type="evidence" value="ECO:0007669"/>
    <property type="project" value="UniProtKB-KW"/>
</dbReference>
<dbReference type="AlphaFoldDB" id="A0A812QYW3"/>
<keyword evidence="2" id="KW-0067">ATP-binding</keyword>
<sequence length="398" mass="43715">MGCSASVVQHPSKYRDHERANSSEDVQFKPSAGPYDKLLTPEFRFSSKALLVGSDGAMPLALGTADAHQIPQAGRREVRETKVSSRQEPAEPWDVEDLSYGPSFGPEELSADILRRWRRLPAAYVVGGTLAKTDNCEVHLAAQVSDRTKIVVKRVHKRHSAQPYPTHVNEVRCLDRLRHPCIVKLLGVIERCDALDILLEYCNGGALRNFVEEGCGSCSPLHPVLCDVISALVFMHGEWFAHLDVKPHNVLVELGPVLRGKLCDLGTATRIGASNCLRGLMGTPGYRAPEIDGGLEFNAYKADVWSMGKVFAFVETCSGGSLEMDYSFVLSDDPNRRPSMTTCLKLFKNGSGLRPVCVQSACGRDDLFLNVSHQSLKHLPASVVRQDSISGCHMVGYR</sequence>
<dbReference type="PANTHER" id="PTHR24346">
    <property type="entry name" value="MAP/MICROTUBULE AFFINITY-REGULATING KINASE"/>
    <property type="match status" value="1"/>
</dbReference>
<dbReference type="Proteomes" id="UP000649617">
    <property type="component" value="Unassembled WGS sequence"/>
</dbReference>
<evidence type="ECO:0000259" key="4">
    <source>
        <dbReference type="PROSITE" id="PS50011"/>
    </source>
</evidence>
<evidence type="ECO:0000313" key="6">
    <source>
        <dbReference type="Proteomes" id="UP000649617"/>
    </source>
</evidence>
<dbReference type="GO" id="GO:0004674">
    <property type="term" value="F:protein serine/threonine kinase activity"/>
    <property type="evidence" value="ECO:0007669"/>
    <property type="project" value="TreeGrafter"/>
</dbReference>
<feature type="region of interest" description="Disordered" evidence="3">
    <location>
        <begin position="1"/>
        <end position="33"/>
    </location>
</feature>
<feature type="region of interest" description="Disordered" evidence="3">
    <location>
        <begin position="71"/>
        <end position="97"/>
    </location>
</feature>
<organism evidence="5 6">
    <name type="scientific">Symbiodinium pilosum</name>
    <name type="common">Dinoflagellate</name>
    <dbReference type="NCBI Taxonomy" id="2952"/>
    <lineage>
        <taxon>Eukaryota</taxon>
        <taxon>Sar</taxon>
        <taxon>Alveolata</taxon>
        <taxon>Dinophyceae</taxon>
        <taxon>Suessiales</taxon>
        <taxon>Symbiodiniaceae</taxon>
        <taxon>Symbiodinium</taxon>
    </lineage>
</organism>
<accession>A0A812QYW3</accession>
<reference evidence="5" key="1">
    <citation type="submission" date="2021-02" db="EMBL/GenBank/DDBJ databases">
        <authorList>
            <person name="Dougan E. K."/>
            <person name="Rhodes N."/>
            <person name="Thang M."/>
            <person name="Chan C."/>
        </authorList>
    </citation>
    <scope>NUCLEOTIDE SEQUENCE</scope>
</reference>
<dbReference type="CDD" id="cd00180">
    <property type="entry name" value="PKc"/>
    <property type="match status" value="1"/>
</dbReference>
<dbReference type="InterPro" id="IPR000719">
    <property type="entry name" value="Prot_kinase_dom"/>
</dbReference>
<gene>
    <name evidence="5" type="primary">pig-1</name>
    <name evidence="5" type="ORF">SPIL2461_LOCUS10154</name>
</gene>
<evidence type="ECO:0000313" key="5">
    <source>
        <dbReference type="EMBL" id="CAE7411955.1"/>
    </source>
</evidence>
<dbReference type="Gene3D" id="1.10.510.10">
    <property type="entry name" value="Transferase(Phosphotransferase) domain 1"/>
    <property type="match status" value="1"/>
</dbReference>
<keyword evidence="6" id="KW-1185">Reference proteome</keyword>
<dbReference type="Pfam" id="PF00069">
    <property type="entry name" value="Pkinase"/>
    <property type="match status" value="1"/>
</dbReference>
<dbReference type="GO" id="GO:0035556">
    <property type="term" value="P:intracellular signal transduction"/>
    <property type="evidence" value="ECO:0007669"/>
    <property type="project" value="TreeGrafter"/>
</dbReference>